<dbReference type="OrthoDB" id="2285229at2759"/>
<feature type="coiled-coil region" evidence="1">
    <location>
        <begin position="668"/>
        <end position="702"/>
    </location>
</feature>
<dbReference type="EMBL" id="VFQX01000028">
    <property type="protein sequence ID" value="KAF0978990.1"/>
    <property type="molecule type" value="Genomic_DNA"/>
</dbReference>
<dbReference type="VEuPathDB" id="AmoebaDB:NfTy_034090"/>
<reference evidence="3 4" key="1">
    <citation type="journal article" date="2019" name="Sci. Rep.">
        <title>Nanopore sequencing improves the draft genome of the human pathogenic amoeba Naegleria fowleri.</title>
        <authorList>
            <person name="Liechti N."/>
            <person name="Schurch N."/>
            <person name="Bruggmann R."/>
            <person name="Wittwer M."/>
        </authorList>
    </citation>
    <scope>NUCLEOTIDE SEQUENCE [LARGE SCALE GENOMIC DNA]</scope>
    <source>
        <strain evidence="3 4">ATCC 30894</strain>
    </source>
</reference>
<dbReference type="Pfam" id="PF00773">
    <property type="entry name" value="RNB"/>
    <property type="match status" value="1"/>
</dbReference>
<protein>
    <recommendedName>
        <fullName evidence="2">RNB domain-containing protein</fullName>
    </recommendedName>
</protein>
<dbReference type="VEuPathDB" id="AmoebaDB:FDP41_002060"/>
<dbReference type="RefSeq" id="XP_044563703.1">
    <property type="nucleotide sequence ID" value="XM_044705214.1"/>
</dbReference>
<evidence type="ECO:0000256" key="1">
    <source>
        <dbReference type="SAM" id="Coils"/>
    </source>
</evidence>
<sequence>MMKPLFSRQASRRLLLLNHNSGISRMGLSSSDSIMLMKEGSSVSSTVDQSQRLPTNCSYLTQQQRPYRTSLFVQSTKKTEQQKSQTLEDNLNDDDSLYLEENNVRGCIVEFYDKATESVRLGLLDEKEFVIHQEDSTTIKLSDKLKHKDVTIIEKWTNVLITFNDLKEVKEKANSTVLDQNYYVDFELRLENLLIEAYTSGRRFTSSSLAGELFDSEVPSLVTRYIAFYLFEYSGCFKFDTRSNKYMVIETDASQMRIKDFVKRAQRRIHEVNEFKLKKQFVDQALFANYTSLNLHLPTKWDPIIDVPILRKIEFFMLSNNETEKNRGLINTILETFGYPKTRKGAALFLHAVGHLQLETSASFLADEGPSYESIDICSRRVKEIFPSFFKPFSKESERLSQFLIDNSHSIIEKERVNPTRRDLRHFKAIAIDDFTTQAYDDAVSIEPTPNGFKLFVHVCDISSFITKNSPLEVEARSKMRTLYGKNRLRLMLHPNAIRAATLNPDRENLALTLEMQFSKIGYDFKLDRYEFYRSILGNIELYTYNMVDNIYSQYIKKRLPKSKKSMNETTRILTDVYDVAVDIDKVIKIPRPSIASPSKEVVTIIMTIANSILEAHIKQHHLQHLFPSTTSYIRFTSPLRRYSDLATHLQFVSLLEQQTKYIDESKIAYTEKEIKQINSEIQAFEKDLAETEMIIERQKREAARKDHLQKEFQRNNSQNASRVIGQVVKKRKGMSNVYIQSLDKTVPVHLVEYDEVKMIELVLNTLPEAEASSFELLGWPSTIKKMRENRVPNDIREGSKVVLNIKNIDYSETDGSTKHVVVEHCFEEKVDNYSV</sequence>
<dbReference type="InterPro" id="IPR012340">
    <property type="entry name" value="NA-bd_OB-fold"/>
</dbReference>
<dbReference type="InterPro" id="IPR050180">
    <property type="entry name" value="RNR_Ribonuclease"/>
</dbReference>
<dbReference type="Proteomes" id="UP000444721">
    <property type="component" value="Unassembled WGS sequence"/>
</dbReference>
<dbReference type="SMART" id="SM00955">
    <property type="entry name" value="RNB"/>
    <property type="match status" value="1"/>
</dbReference>
<dbReference type="GO" id="GO:0000932">
    <property type="term" value="C:P-body"/>
    <property type="evidence" value="ECO:0007669"/>
    <property type="project" value="TreeGrafter"/>
</dbReference>
<dbReference type="PANTHER" id="PTHR23355">
    <property type="entry name" value="RIBONUCLEASE"/>
    <property type="match status" value="1"/>
</dbReference>
<evidence type="ECO:0000313" key="4">
    <source>
        <dbReference type="Proteomes" id="UP000444721"/>
    </source>
</evidence>
<evidence type="ECO:0000313" key="3">
    <source>
        <dbReference type="EMBL" id="KAF0978990.1"/>
    </source>
</evidence>
<keyword evidence="1" id="KW-0175">Coiled coil</keyword>
<dbReference type="OMA" id="EHCFEEK"/>
<keyword evidence="4" id="KW-1185">Reference proteome</keyword>
<feature type="domain" description="RNB" evidence="2">
    <location>
        <begin position="421"/>
        <end position="658"/>
    </location>
</feature>
<dbReference type="GO" id="GO:0003723">
    <property type="term" value="F:RNA binding"/>
    <property type="evidence" value="ECO:0007669"/>
    <property type="project" value="InterPro"/>
</dbReference>
<accession>A0A6A5BZH9</accession>
<dbReference type="InterPro" id="IPR001900">
    <property type="entry name" value="RNase_II/R"/>
</dbReference>
<dbReference type="VEuPathDB" id="AmoebaDB:NF0057400"/>
<dbReference type="AlphaFoldDB" id="A0A6A5BZH9"/>
<evidence type="ECO:0000259" key="2">
    <source>
        <dbReference type="SMART" id="SM00955"/>
    </source>
</evidence>
<dbReference type="GO" id="GO:0000175">
    <property type="term" value="F:3'-5'-RNA exonuclease activity"/>
    <property type="evidence" value="ECO:0007669"/>
    <property type="project" value="TreeGrafter"/>
</dbReference>
<dbReference type="GO" id="GO:0006402">
    <property type="term" value="P:mRNA catabolic process"/>
    <property type="evidence" value="ECO:0007669"/>
    <property type="project" value="TreeGrafter"/>
</dbReference>
<dbReference type="SUPFAM" id="SSF50249">
    <property type="entry name" value="Nucleic acid-binding proteins"/>
    <property type="match status" value="1"/>
</dbReference>
<gene>
    <name evidence="3" type="ORF">FDP41_002060</name>
</gene>
<dbReference type="GeneID" id="68109278"/>
<name>A0A6A5BZH9_NAEFO</name>
<organism evidence="3 4">
    <name type="scientific">Naegleria fowleri</name>
    <name type="common">Brain eating amoeba</name>
    <dbReference type="NCBI Taxonomy" id="5763"/>
    <lineage>
        <taxon>Eukaryota</taxon>
        <taxon>Discoba</taxon>
        <taxon>Heterolobosea</taxon>
        <taxon>Tetramitia</taxon>
        <taxon>Eutetramitia</taxon>
        <taxon>Vahlkampfiidae</taxon>
        <taxon>Naegleria</taxon>
    </lineage>
</organism>
<comment type="caution">
    <text evidence="3">The sequence shown here is derived from an EMBL/GenBank/DDBJ whole genome shotgun (WGS) entry which is preliminary data.</text>
</comment>
<proteinExistence type="predicted"/>
<dbReference type="PANTHER" id="PTHR23355:SF55">
    <property type="entry name" value="RIBONUCLEASE II_R DOMAIN-CONTAINING PROTEIN"/>
    <property type="match status" value="1"/>
</dbReference>
<dbReference type="VEuPathDB" id="AmoebaDB:NF0057410"/>